<dbReference type="Proteomes" id="UP000223913">
    <property type="component" value="Unassembled WGS sequence"/>
</dbReference>
<dbReference type="SUPFAM" id="SSF54001">
    <property type="entry name" value="Cysteine proteinases"/>
    <property type="match status" value="1"/>
</dbReference>
<dbReference type="GO" id="GO:0008234">
    <property type="term" value="F:cysteine-type peptidase activity"/>
    <property type="evidence" value="ECO:0007669"/>
    <property type="project" value="InterPro"/>
</dbReference>
<reference evidence="2 3" key="1">
    <citation type="submission" date="2017-10" db="EMBL/GenBank/DDBJ databases">
        <title>The draft genome sequence of Lewinella nigricans NBRC 102662.</title>
        <authorList>
            <person name="Wang K."/>
        </authorList>
    </citation>
    <scope>NUCLEOTIDE SEQUENCE [LARGE SCALE GENOMIC DNA]</scope>
    <source>
        <strain evidence="2 3">NBRC 102662</strain>
    </source>
</reference>
<dbReference type="Gene3D" id="3.90.70.10">
    <property type="entry name" value="Cysteine proteinases"/>
    <property type="match status" value="1"/>
</dbReference>
<sequence>MTLGLSAPDQIENFMYIVPGVGSSARDLLEQQSLKPYMMPVRKTGFRGNDLAYAAAYCLEYYVNLGRNYKINLSPDFINLSLAGSGKANNSKEVLGFLAEQGTVNAAIVPYDAGELTGAVFSTQKFDVVNYLHVFSNLTRDRQRVFEAKKALMKGNPILVEFATDGKLKGQVSTRHLEKVGNGTATDYLIVVGYNENEEAFELMSTWGTAWGINGYIWIKYDDFGKLATNGYVLIPNETYP</sequence>
<protein>
    <recommendedName>
        <fullName evidence="1">Peptidase C1A papain C-terminal domain-containing protein</fullName>
    </recommendedName>
</protein>
<name>A0A2D0NJA3_FLAN2</name>
<dbReference type="Pfam" id="PF00112">
    <property type="entry name" value="Peptidase_C1"/>
    <property type="match status" value="1"/>
</dbReference>
<dbReference type="GO" id="GO:0006508">
    <property type="term" value="P:proteolysis"/>
    <property type="evidence" value="ECO:0007669"/>
    <property type="project" value="InterPro"/>
</dbReference>
<dbReference type="EMBL" id="PDUD01000001">
    <property type="protein sequence ID" value="PHN08572.1"/>
    <property type="molecule type" value="Genomic_DNA"/>
</dbReference>
<dbReference type="InterPro" id="IPR038765">
    <property type="entry name" value="Papain-like_cys_pep_sf"/>
</dbReference>
<comment type="caution">
    <text evidence="2">The sequence shown here is derived from an EMBL/GenBank/DDBJ whole genome shotgun (WGS) entry which is preliminary data.</text>
</comment>
<evidence type="ECO:0000313" key="2">
    <source>
        <dbReference type="EMBL" id="PHN08572.1"/>
    </source>
</evidence>
<dbReference type="AlphaFoldDB" id="A0A2D0NJA3"/>
<keyword evidence="3" id="KW-1185">Reference proteome</keyword>
<evidence type="ECO:0000313" key="3">
    <source>
        <dbReference type="Proteomes" id="UP000223913"/>
    </source>
</evidence>
<feature type="domain" description="Peptidase C1A papain C-terminal" evidence="1">
    <location>
        <begin position="90"/>
        <end position="222"/>
    </location>
</feature>
<accession>A0A2D0NJA3</accession>
<gene>
    <name evidence="2" type="ORF">CRP01_01280</name>
</gene>
<dbReference type="CDD" id="cd02619">
    <property type="entry name" value="Peptidase_C1"/>
    <property type="match status" value="1"/>
</dbReference>
<evidence type="ECO:0000259" key="1">
    <source>
        <dbReference type="Pfam" id="PF00112"/>
    </source>
</evidence>
<proteinExistence type="predicted"/>
<dbReference type="InterPro" id="IPR000668">
    <property type="entry name" value="Peptidase_C1A_C"/>
</dbReference>
<organism evidence="2 3">
    <name type="scientific">Flavilitoribacter nigricans (strain ATCC 23147 / DSM 23189 / NBRC 102662 / NCIMB 1420 / SS-2)</name>
    <name type="common">Lewinella nigricans</name>
    <dbReference type="NCBI Taxonomy" id="1122177"/>
    <lineage>
        <taxon>Bacteria</taxon>
        <taxon>Pseudomonadati</taxon>
        <taxon>Bacteroidota</taxon>
        <taxon>Saprospiria</taxon>
        <taxon>Saprospirales</taxon>
        <taxon>Lewinellaceae</taxon>
        <taxon>Flavilitoribacter</taxon>
    </lineage>
</organism>